<evidence type="ECO:0000256" key="2">
    <source>
        <dbReference type="ARBA" id="ARBA00023315"/>
    </source>
</evidence>
<dbReference type="PANTHER" id="PTHR43584">
    <property type="entry name" value="NUCLEOTIDYL TRANSFERASE"/>
    <property type="match status" value="1"/>
</dbReference>
<evidence type="ECO:0008006" key="5">
    <source>
        <dbReference type="Google" id="ProtNLM"/>
    </source>
</evidence>
<reference evidence="3 4" key="1">
    <citation type="journal article" date="2016" name="Nat. Commun.">
        <title>Thousands of microbial genomes shed light on interconnected biogeochemical processes in an aquifer system.</title>
        <authorList>
            <person name="Anantharaman K."/>
            <person name="Brown C.T."/>
            <person name="Hug L.A."/>
            <person name="Sharon I."/>
            <person name="Castelle C.J."/>
            <person name="Probst A.J."/>
            <person name="Thomas B.C."/>
            <person name="Singh A."/>
            <person name="Wilkins M.J."/>
            <person name="Karaoz U."/>
            <person name="Brodie E.L."/>
            <person name="Williams K.H."/>
            <person name="Hubbard S.S."/>
            <person name="Banfield J.F."/>
        </authorList>
    </citation>
    <scope>NUCLEOTIDE SEQUENCE [LARGE SCALE GENOMIC DNA]</scope>
</reference>
<comment type="caution">
    <text evidence="3">The sequence shown here is derived from an EMBL/GenBank/DDBJ whole genome shotgun (WGS) entry which is preliminary data.</text>
</comment>
<dbReference type="GO" id="GO:0016746">
    <property type="term" value="F:acyltransferase activity"/>
    <property type="evidence" value="ECO:0007669"/>
    <property type="project" value="UniProtKB-KW"/>
</dbReference>
<keyword evidence="1" id="KW-0808">Transferase</keyword>
<evidence type="ECO:0000256" key="1">
    <source>
        <dbReference type="ARBA" id="ARBA00022679"/>
    </source>
</evidence>
<evidence type="ECO:0000313" key="3">
    <source>
        <dbReference type="EMBL" id="OGZ44187.1"/>
    </source>
</evidence>
<keyword evidence="2" id="KW-0012">Acyltransferase</keyword>
<dbReference type="EMBL" id="MHNK01000007">
    <property type="protein sequence ID" value="OGZ44187.1"/>
    <property type="molecule type" value="Genomic_DNA"/>
</dbReference>
<sequence length="267" mass="28840">MCQFGKGKEIDMIQRSSLGELPGKICPSGAGDTIFAERLVLGKDVYIGPNMQLIGTVYLRDGVHIMGNTVFDGTDGPIYIESRTKVEPGVFIVGPATIGEDSKLRAKLNFRKSTCGNNCDLRGEIGSSMLGNNIETYASCIIHDSSCGDHCKLGAHINRTTMGHRVSAKYGDSNLLDGEMGDDINVSAGTTFYNFNGTSKKKTVVNSGSFIGGKIVAPCRIGKNVYMVAGLTIRQDIPDDTYVDPKGNFRPNVMQNDGNGHWMRIKS</sequence>
<dbReference type="STRING" id="1802114.A2719_02390"/>
<dbReference type="Proteomes" id="UP000177480">
    <property type="component" value="Unassembled WGS sequence"/>
</dbReference>
<dbReference type="Gene3D" id="2.160.10.10">
    <property type="entry name" value="Hexapeptide repeat proteins"/>
    <property type="match status" value="1"/>
</dbReference>
<dbReference type="GO" id="GO:0016779">
    <property type="term" value="F:nucleotidyltransferase activity"/>
    <property type="evidence" value="ECO:0007669"/>
    <property type="project" value="UniProtKB-ARBA"/>
</dbReference>
<organism evidence="3 4">
    <name type="scientific">Candidatus Ryanbacteria bacterium RIFCSPHIGHO2_01_FULL_45_22</name>
    <dbReference type="NCBI Taxonomy" id="1802114"/>
    <lineage>
        <taxon>Bacteria</taxon>
        <taxon>Candidatus Ryaniibacteriota</taxon>
    </lineage>
</organism>
<evidence type="ECO:0000313" key="4">
    <source>
        <dbReference type="Proteomes" id="UP000177480"/>
    </source>
</evidence>
<dbReference type="AlphaFoldDB" id="A0A1G2G250"/>
<name>A0A1G2G250_9BACT</name>
<accession>A0A1G2G250</accession>
<proteinExistence type="predicted"/>
<gene>
    <name evidence="3" type="ORF">A2719_02390</name>
</gene>
<dbReference type="SUPFAM" id="SSF51161">
    <property type="entry name" value="Trimeric LpxA-like enzymes"/>
    <property type="match status" value="1"/>
</dbReference>
<dbReference type="PANTHER" id="PTHR43584:SF8">
    <property type="entry name" value="N-ACETYLMURAMATE ALPHA-1-PHOSPHATE URIDYLYLTRANSFERASE"/>
    <property type="match status" value="1"/>
</dbReference>
<protein>
    <recommendedName>
        <fullName evidence="5">Transferase</fullName>
    </recommendedName>
</protein>
<dbReference type="InterPro" id="IPR011004">
    <property type="entry name" value="Trimer_LpxA-like_sf"/>
</dbReference>
<dbReference type="InterPro" id="IPR050065">
    <property type="entry name" value="GlmU-like"/>
</dbReference>